<feature type="domain" description="GWxTD" evidence="1">
    <location>
        <begin position="264"/>
        <end position="428"/>
    </location>
</feature>
<evidence type="ECO:0000313" key="2">
    <source>
        <dbReference type="EMBL" id="MVN76832.1"/>
    </source>
</evidence>
<dbReference type="EMBL" id="WQKZ01000002">
    <property type="protein sequence ID" value="MVN76832.1"/>
    <property type="molecule type" value="Genomic_DNA"/>
</dbReference>
<gene>
    <name evidence="2" type="ORF">GO988_10905</name>
</gene>
<sequence length="433" mass="47484">MRMKKREAIYERPGAVLAAALLLTGLAGGAAAPRLLAPPDFAGLYHAVPNRLAPTTRREGDSLRIFLNQPSPALGSPAPAWRLTAWASYEAKQPLWQEVRPARPYPRKMAAGPAQVFTTALLASRLAPSTVLQISLDQPTLTNQPASPDQDPATTAWLPLTAERLARPFMLLDSMGLVLAHPYLRAGQGVVVAMFGASQPVRWRRYPTGTPALPPFADPRTQPAAPRTLGVLDSSAAPVAAGELLRFPQNGLYALKVGGSGGEPVRTVPLLVVQNSFPGQSTAPELIEPLRYLTTSAERQQLTQAAEPKKAVDRFWLQAAGGDQTRARDMIRRYYGRVTVANEVFSGHKAGWLTDRGLLYVVLGPPQSVRHLPDGTEHWRYDDAGRQGEAVAFTFRPRPSTLAPDNYELVRRPEYELLWYAAVERWRKTMSAR</sequence>
<proteinExistence type="predicted"/>
<keyword evidence="3" id="KW-1185">Reference proteome</keyword>
<name>A0A7K1TEW0_9BACT</name>
<organism evidence="2 3">
    <name type="scientific">Hymenobacter ginkgonis</name>
    <dbReference type="NCBI Taxonomy" id="2682976"/>
    <lineage>
        <taxon>Bacteria</taxon>
        <taxon>Pseudomonadati</taxon>
        <taxon>Bacteroidota</taxon>
        <taxon>Cytophagia</taxon>
        <taxon>Cytophagales</taxon>
        <taxon>Hymenobacteraceae</taxon>
        <taxon>Hymenobacter</taxon>
    </lineage>
</organism>
<evidence type="ECO:0000259" key="1">
    <source>
        <dbReference type="Pfam" id="PF20094"/>
    </source>
</evidence>
<dbReference type="NCBIfam" id="TIGR04514">
    <property type="entry name" value="GWxTD_dom"/>
    <property type="match status" value="1"/>
</dbReference>
<dbReference type="Pfam" id="PF20094">
    <property type="entry name" value="GWxTD_dom"/>
    <property type="match status" value="1"/>
</dbReference>
<dbReference type="InterPro" id="IPR030959">
    <property type="entry name" value="GWxTD_dom"/>
</dbReference>
<accession>A0A7K1TEW0</accession>
<evidence type="ECO:0000313" key="3">
    <source>
        <dbReference type="Proteomes" id="UP000441336"/>
    </source>
</evidence>
<dbReference type="AlphaFoldDB" id="A0A7K1TEW0"/>
<comment type="caution">
    <text evidence="2">The sequence shown here is derived from an EMBL/GenBank/DDBJ whole genome shotgun (WGS) entry which is preliminary data.</text>
</comment>
<dbReference type="Proteomes" id="UP000441336">
    <property type="component" value="Unassembled WGS sequence"/>
</dbReference>
<reference evidence="2 3" key="1">
    <citation type="submission" date="2019-12" db="EMBL/GenBank/DDBJ databases">
        <title>Hymenobacter sp. HMF4947 Genome sequencing and assembly.</title>
        <authorList>
            <person name="Kang H."/>
            <person name="Cha I."/>
            <person name="Kim H."/>
            <person name="Joh K."/>
        </authorList>
    </citation>
    <scope>NUCLEOTIDE SEQUENCE [LARGE SCALE GENOMIC DNA]</scope>
    <source>
        <strain evidence="2 3">HMF4947</strain>
    </source>
</reference>
<protein>
    <submittedName>
        <fullName evidence="2">GWxTD domain-containing protein</fullName>
    </submittedName>
</protein>